<dbReference type="OrthoDB" id="3824970at2759"/>
<keyword evidence="4" id="KW-1185">Reference proteome</keyword>
<comment type="caution">
    <text evidence="3">The sequence shown here is derived from an EMBL/GenBank/DDBJ whole genome shotgun (WGS) entry which is preliminary data.</text>
</comment>
<proteinExistence type="predicted"/>
<protein>
    <recommendedName>
        <fullName evidence="2">CUE domain-containing protein</fullName>
    </recommendedName>
</protein>
<feature type="compositionally biased region" description="Basic and acidic residues" evidence="1">
    <location>
        <begin position="79"/>
        <end position="89"/>
    </location>
</feature>
<name>A0A1X2HP46_SYNRA</name>
<sequence length="131" mass="14940">MVDTVRAVLPDLPVSAIVADLQRTGSVDVTIDNALRDGGLPVPPPPPSPPPQQTKQTYSDLMTRYKIQQQDSATASGDEPPKIWEQTPEKRQEMLRKRKEFMVLQARKYVLYQMIYCTILCYHVHHMLSFS</sequence>
<accession>A0A1X2HP46</accession>
<evidence type="ECO:0000313" key="4">
    <source>
        <dbReference type="Proteomes" id="UP000242180"/>
    </source>
</evidence>
<dbReference type="Proteomes" id="UP000242180">
    <property type="component" value="Unassembled WGS sequence"/>
</dbReference>
<evidence type="ECO:0000259" key="2">
    <source>
        <dbReference type="PROSITE" id="PS51140"/>
    </source>
</evidence>
<feature type="compositionally biased region" description="Polar residues" evidence="1">
    <location>
        <begin position="53"/>
        <end position="75"/>
    </location>
</feature>
<dbReference type="OMA" id="MIYCTIL"/>
<feature type="domain" description="CUE" evidence="2">
    <location>
        <begin position="1"/>
        <end position="39"/>
    </location>
</feature>
<dbReference type="Pfam" id="PF02845">
    <property type="entry name" value="CUE"/>
    <property type="match status" value="1"/>
</dbReference>
<dbReference type="SMART" id="SM00546">
    <property type="entry name" value="CUE"/>
    <property type="match status" value="1"/>
</dbReference>
<dbReference type="InterPro" id="IPR003892">
    <property type="entry name" value="CUE"/>
</dbReference>
<organism evidence="3 4">
    <name type="scientific">Syncephalastrum racemosum</name>
    <name type="common">Filamentous fungus</name>
    <dbReference type="NCBI Taxonomy" id="13706"/>
    <lineage>
        <taxon>Eukaryota</taxon>
        <taxon>Fungi</taxon>
        <taxon>Fungi incertae sedis</taxon>
        <taxon>Mucoromycota</taxon>
        <taxon>Mucoromycotina</taxon>
        <taxon>Mucoromycetes</taxon>
        <taxon>Mucorales</taxon>
        <taxon>Syncephalastraceae</taxon>
        <taxon>Syncephalastrum</taxon>
    </lineage>
</organism>
<evidence type="ECO:0000256" key="1">
    <source>
        <dbReference type="SAM" id="MobiDB-lite"/>
    </source>
</evidence>
<dbReference type="CDD" id="cd14376">
    <property type="entry name" value="CUE_AUP1_AMFR_like"/>
    <property type="match status" value="1"/>
</dbReference>
<dbReference type="PROSITE" id="PS51140">
    <property type="entry name" value="CUE"/>
    <property type="match status" value="1"/>
</dbReference>
<dbReference type="Gene3D" id="1.10.8.10">
    <property type="entry name" value="DNA helicase RuvA subunit, C-terminal domain"/>
    <property type="match status" value="1"/>
</dbReference>
<feature type="region of interest" description="Disordered" evidence="1">
    <location>
        <begin position="33"/>
        <end position="89"/>
    </location>
</feature>
<dbReference type="GO" id="GO:0043130">
    <property type="term" value="F:ubiquitin binding"/>
    <property type="evidence" value="ECO:0007669"/>
    <property type="project" value="InterPro"/>
</dbReference>
<gene>
    <name evidence="3" type="ORF">BCR43DRAFT_169368</name>
</gene>
<dbReference type="STRING" id="13706.A0A1X2HP46"/>
<dbReference type="EMBL" id="MCGN01000002">
    <property type="protein sequence ID" value="ORZ01163.1"/>
    <property type="molecule type" value="Genomic_DNA"/>
</dbReference>
<dbReference type="AlphaFoldDB" id="A0A1X2HP46"/>
<dbReference type="FunCoup" id="A0A1X2HP46">
    <property type="interactions" value="77"/>
</dbReference>
<evidence type="ECO:0000313" key="3">
    <source>
        <dbReference type="EMBL" id="ORZ01163.1"/>
    </source>
</evidence>
<reference evidence="3 4" key="1">
    <citation type="submission" date="2016-07" db="EMBL/GenBank/DDBJ databases">
        <title>Pervasive Adenine N6-methylation of Active Genes in Fungi.</title>
        <authorList>
            <consortium name="DOE Joint Genome Institute"/>
            <person name="Mondo S.J."/>
            <person name="Dannebaum R.O."/>
            <person name="Kuo R.C."/>
            <person name="Labutti K."/>
            <person name="Haridas S."/>
            <person name="Kuo A."/>
            <person name="Salamov A."/>
            <person name="Ahrendt S.R."/>
            <person name="Lipzen A."/>
            <person name="Sullivan W."/>
            <person name="Andreopoulos W.B."/>
            <person name="Clum A."/>
            <person name="Lindquist E."/>
            <person name="Daum C."/>
            <person name="Ramamoorthy G.K."/>
            <person name="Gryganskyi A."/>
            <person name="Culley D."/>
            <person name="Magnuson J.K."/>
            <person name="James T.Y."/>
            <person name="O'Malley M.A."/>
            <person name="Stajich J.E."/>
            <person name="Spatafora J.W."/>
            <person name="Visel A."/>
            <person name="Grigoriev I.V."/>
        </authorList>
    </citation>
    <scope>NUCLEOTIDE SEQUENCE [LARGE SCALE GENOMIC DNA]</scope>
    <source>
        <strain evidence="3 4">NRRL 2496</strain>
    </source>
</reference>
<dbReference type="InParanoid" id="A0A1X2HP46"/>
<feature type="compositionally biased region" description="Pro residues" evidence="1">
    <location>
        <begin position="41"/>
        <end position="52"/>
    </location>
</feature>